<keyword evidence="3" id="KW-1185">Reference proteome</keyword>
<organism evidence="2 3">
    <name type="scientific">Conger conger</name>
    <name type="common">Conger eel</name>
    <name type="synonym">Muraena conger</name>
    <dbReference type="NCBI Taxonomy" id="82655"/>
    <lineage>
        <taxon>Eukaryota</taxon>
        <taxon>Metazoa</taxon>
        <taxon>Chordata</taxon>
        <taxon>Craniata</taxon>
        <taxon>Vertebrata</taxon>
        <taxon>Euteleostomi</taxon>
        <taxon>Actinopterygii</taxon>
        <taxon>Neopterygii</taxon>
        <taxon>Teleostei</taxon>
        <taxon>Anguilliformes</taxon>
        <taxon>Congridae</taxon>
        <taxon>Conger</taxon>
    </lineage>
</organism>
<feature type="compositionally biased region" description="Basic and acidic residues" evidence="1">
    <location>
        <begin position="12"/>
        <end position="26"/>
    </location>
</feature>
<evidence type="ECO:0000313" key="3">
    <source>
        <dbReference type="Proteomes" id="UP001152803"/>
    </source>
</evidence>
<proteinExistence type="predicted"/>
<accession>A0A9Q1DW25</accession>
<evidence type="ECO:0000256" key="1">
    <source>
        <dbReference type="SAM" id="MobiDB-lite"/>
    </source>
</evidence>
<protein>
    <submittedName>
        <fullName evidence="2">Uncharacterized protein</fullName>
    </submittedName>
</protein>
<sequence length="175" mass="19278">MGSSKRRGPASVRERARVQYEGHKTSDGGLEPLSHANGPDLRNGLTRRGKDRNDIISSPLCVGVSGREEGWQSDHSGVLRQAEPKPSNGRGPSVYLHPDNTGPLSPPSQHTRCAAGQRWAWLPVVVLRRKGERTRHIIQQDTIMKATVCLLLLILTITKALGGYQKFKNQHHISA</sequence>
<gene>
    <name evidence="2" type="ORF">COCON_G00054290</name>
</gene>
<dbReference type="Proteomes" id="UP001152803">
    <property type="component" value="Unassembled WGS sequence"/>
</dbReference>
<name>A0A9Q1DW25_CONCO</name>
<evidence type="ECO:0000313" key="2">
    <source>
        <dbReference type="EMBL" id="KAJ8282910.1"/>
    </source>
</evidence>
<dbReference type="EMBL" id="JAFJMO010000003">
    <property type="protein sequence ID" value="KAJ8282910.1"/>
    <property type="molecule type" value="Genomic_DNA"/>
</dbReference>
<comment type="caution">
    <text evidence="2">The sequence shown here is derived from an EMBL/GenBank/DDBJ whole genome shotgun (WGS) entry which is preliminary data.</text>
</comment>
<feature type="region of interest" description="Disordered" evidence="1">
    <location>
        <begin position="1"/>
        <end position="110"/>
    </location>
</feature>
<dbReference type="AlphaFoldDB" id="A0A9Q1DW25"/>
<reference evidence="2" key="1">
    <citation type="journal article" date="2023" name="Science">
        <title>Genome structures resolve the early diversification of teleost fishes.</title>
        <authorList>
            <person name="Parey E."/>
            <person name="Louis A."/>
            <person name="Montfort J."/>
            <person name="Bouchez O."/>
            <person name="Roques C."/>
            <person name="Iampietro C."/>
            <person name="Lluch J."/>
            <person name="Castinel A."/>
            <person name="Donnadieu C."/>
            <person name="Desvignes T."/>
            <person name="Floi Bucao C."/>
            <person name="Jouanno E."/>
            <person name="Wen M."/>
            <person name="Mejri S."/>
            <person name="Dirks R."/>
            <person name="Jansen H."/>
            <person name="Henkel C."/>
            <person name="Chen W.J."/>
            <person name="Zahm M."/>
            <person name="Cabau C."/>
            <person name="Klopp C."/>
            <person name="Thompson A.W."/>
            <person name="Robinson-Rechavi M."/>
            <person name="Braasch I."/>
            <person name="Lecointre G."/>
            <person name="Bobe J."/>
            <person name="Postlethwait J.H."/>
            <person name="Berthelot C."/>
            <person name="Roest Crollius H."/>
            <person name="Guiguen Y."/>
        </authorList>
    </citation>
    <scope>NUCLEOTIDE SEQUENCE</scope>
    <source>
        <strain evidence="2">Concon-B</strain>
    </source>
</reference>